<evidence type="ECO:0000313" key="4">
    <source>
        <dbReference type="Proteomes" id="UP000661691"/>
    </source>
</evidence>
<feature type="transmembrane region" description="Helical" evidence="1">
    <location>
        <begin position="242"/>
        <end position="264"/>
    </location>
</feature>
<dbReference type="PANTHER" id="PTHR30590:SF2">
    <property type="entry name" value="INNER MEMBRANE PROTEIN"/>
    <property type="match status" value="1"/>
</dbReference>
<feature type="transmembrane region" description="Helical" evidence="1">
    <location>
        <begin position="146"/>
        <end position="167"/>
    </location>
</feature>
<evidence type="ECO:0000259" key="2">
    <source>
        <dbReference type="Pfam" id="PF04235"/>
    </source>
</evidence>
<feature type="transmembrane region" description="Helical" evidence="1">
    <location>
        <begin position="308"/>
        <end position="326"/>
    </location>
</feature>
<feature type="transmembrane region" description="Helical" evidence="1">
    <location>
        <begin position="55"/>
        <end position="76"/>
    </location>
</feature>
<dbReference type="Proteomes" id="UP000661691">
    <property type="component" value="Unassembled WGS sequence"/>
</dbReference>
<keyword evidence="1" id="KW-0812">Transmembrane</keyword>
<feature type="transmembrane region" description="Helical" evidence="1">
    <location>
        <begin position="200"/>
        <end position="221"/>
    </location>
</feature>
<keyword evidence="1" id="KW-0472">Membrane</keyword>
<feature type="transmembrane region" description="Helical" evidence="1">
    <location>
        <begin position="338"/>
        <end position="357"/>
    </location>
</feature>
<comment type="caution">
    <text evidence="3">The sequence shown here is derived from an EMBL/GenBank/DDBJ whole genome shotgun (WGS) entry which is preliminary data.</text>
</comment>
<organism evidence="3 4">
    <name type="scientific">Polycladospora coralii</name>
    <dbReference type="NCBI Taxonomy" id="2771432"/>
    <lineage>
        <taxon>Bacteria</taxon>
        <taxon>Bacillati</taxon>
        <taxon>Bacillota</taxon>
        <taxon>Bacilli</taxon>
        <taxon>Bacillales</taxon>
        <taxon>Thermoactinomycetaceae</taxon>
        <taxon>Polycladospora</taxon>
    </lineage>
</organism>
<dbReference type="EMBL" id="JACXAH010000029">
    <property type="protein sequence ID" value="MBD1373595.1"/>
    <property type="molecule type" value="Genomic_DNA"/>
</dbReference>
<evidence type="ECO:0000313" key="3">
    <source>
        <dbReference type="EMBL" id="MBD1373595.1"/>
    </source>
</evidence>
<reference evidence="3" key="1">
    <citation type="submission" date="2020-09" db="EMBL/GenBank/DDBJ databases">
        <title>A novel bacterium of genus Hazenella, isolated from South China Sea.</title>
        <authorList>
            <person name="Huang H."/>
            <person name="Mo K."/>
            <person name="Hu Y."/>
        </authorList>
    </citation>
    <scope>NUCLEOTIDE SEQUENCE</scope>
    <source>
        <strain evidence="3">IB182357</strain>
    </source>
</reference>
<dbReference type="InterPro" id="IPR052529">
    <property type="entry name" value="Bact_Transport_Assoc"/>
</dbReference>
<proteinExistence type="predicted"/>
<feature type="transmembrane region" description="Helical" evidence="1">
    <location>
        <begin position="12"/>
        <end position="35"/>
    </location>
</feature>
<dbReference type="PANTHER" id="PTHR30590">
    <property type="entry name" value="INNER MEMBRANE PROTEIN"/>
    <property type="match status" value="1"/>
</dbReference>
<keyword evidence="1" id="KW-1133">Transmembrane helix</keyword>
<dbReference type="Pfam" id="PF04235">
    <property type="entry name" value="DUF418"/>
    <property type="match status" value="1"/>
</dbReference>
<feature type="transmembrane region" description="Helical" evidence="1">
    <location>
        <begin position="97"/>
        <end position="115"/>
    </location>
</feature>
<dbReference type="RefSeq" id="WP_191142617.1">
    <property type="nucleotide sequence ID" value="NZ_JACXAH010000029.1"/>
</dbReference>
<feature type="transmembrane region" description="Helical" evidence="1">
    <location>
        <begin position="121"/>
        <end position="139"/>
    </location>
</feature>
<accession>A0A926NDV4</accession>
<gene>
    <name evidence="3" type="ORF">IC620_14700</name>
</gene>
<keyword evidence="4" id="KW-1185">Reference proteome</keyword>
<name>A0A926NDV4_9BACL</name>
<feature type="domain" description="DUF418" evidence="2">
    <location>
        <begin position="223"/>
        <end position="373"/>
    </location>
</feature>
<protein>
    <submittedName>
        <fullName evidence="3">DUF418 domain-containing protein</fullName>
    </submittedName>
</protein>
<dbReference type="AlphaFoldDB" id="A0A926NDV4"/>
<evidence type="ECO:0000256" key="1">
    <source>
        <dbReference type="SAM" id="Phobius"/>
    </source>
</evidence>
<dbReference type="InterPro" id="IPR007349">
    <property type="entry name" value="DUF418"/>
</dbReference>
<feature type="transmembrane region" description="Helical" evidence="1">
    <location>
        <begin position="270"/>
        <end position="288"/>
    </location>
</feature>
<sequence length="379" mass="43856">MNVQRKSERIPLIDVLRGFAILGTLGTNIWIFTYLGDLTYLTTSSFSGWWSWDDLIRMFVLFLVNGKLLGLLTIMFGVGLEIKYQEALRKRRVWPGVYLWTVLFLFVEGLIHFIWVMEYDILMSYAVTAVVVAFIVKAGDRAINRALVIVGSWHILMIMLIFVSSWYGASQVDLNMESVSGLYANGTWIEQIQNRLDHFIYYRMEAIFIIPMNIFLFLVGVKLMRHHVFASNKSGFEKRQKLLYLGLFLGLPLNLLTFIPGGLFDIPVRYLFAPLLSLGYIGIWSWLIRFQKWNCLWRRFEDLGKMSLSSYVLQNICASMIFYGWGIGLGGKLNSLQVITILVMLASLQLWLAPIILERFKMGPLEWIRKRAVRAISQK</sequence>